<gene>
    <name evidence="2" type="ORF">POCTA_138.1.T0040027</name>
</gene>
<feature type="compositionally biased region" description="Polar residues" evidence="1">
    <location>
        <begin position="1"/>
        <end position="12"/>
    </location>
</feature>
<sequence>MNLNYQSLTNPDPNVEETQKQQKICKTTQEDEKQLRKVIEIGLKNKQHKSTLSDR</sequence>
<reference evidence="2" key="1">
    <citation type="submission" date="2021-01" db="EMBL/GenBank/DDBJ databases">
        <authorList>
            <consortium name="Genoscope - CEA"/>
            <person name="William W."/>
        </authorList>
    </citation>
    <scope>NUCLEOTIDE SEQUENCE</scope>
</reference>
<dbReference type="AlphaFoldDB" id="A0A8S1RZD5"/>
<evidence type="ECO:0000256" key="1">
    <source>
        <dbReference type="SAM" id="MobiDB-lite"/>
    </source>
</evidence>
<dbReference type="Proteomes" id="UP000683925">
    <property type="component" value="Unassembled WGS sequence"/>
</dbReference>
<dbReference type="EMBL" id="CAJJDP010000003">
    <property type="protein sequence ID" value="CAD8132623.1"/>
    <property type="molecule type" value="Genomic_DNA"/>
</dbReference>
<comment type="caution">
    <text evidence="2">The sequence shown here is derived from an EMBL/GenBank/DDBJ whole genome shotgun (WGS) entry which is preliminary data.</text>
</comment>
<accession>A0A8S1RZD5</accession>
<name>A0A8S1RZD5_PAROT</name>
<protein>
    <submittedName>
        <fullName evidence="2">Uncharacterized protein</fullName>
    </submittedName>
</protein>
<organism evidence="2 3">
    <name type="scientific">Paramecium octaurelia</name>
    <dbReference type="NCBI Taxonomy" id="43137"/>
    <lineage>
        <taxon>Eukaryota</taxon>
        <taxon>Sar</taxon>
        <taxon>Alveolata</taxon>
        <taxon>Ciliophora</taxon>
        <taxon>Intramacronucleata</taxon>
        <taxon>Oligohymenophorea</taxon>
        <taxon>Peniculida</taxon>
        <taxon>Parameciidae</taxon>
        <taxon>Paramecium</taxon>
    </lineage>
</organism>
<evidence type="ECO:0000313" key="3">
    <source>
        <dbReference type="Proteomes" id="UP000683925"/>
    </source>
</evidence>
<keyword evidence="3" id="KW-1185">Reference proteome</keyword>
<proteinExistence type="predicted"/>
<evidence type="ECO:0000313" key="2">
    <source>
        <dbReference type="EMBL" id="CAD8132623.1"/>
    </source>
</evidence>
<feature type="region of interest" description="Disordered" evidence="1">
    <location>
        <begin position="1"/>
        <end position="27"/>
    </location>
</feature>